<feature type="region of interest" description="Disordered" evidence="1">
    <location>
        <begin position="1"/>
        <end position="43"/>
    </location>
</feature>
<proteinExistence type="predicted"/>
<gene>
    <name evidence="2" type="ORF">LTR62_004508</name>
</gene>
<name>A0AAN7TFD5_9PEZI</name>
<evidence type="ECO:0000313" key="2">
    <source>
        <dbReference type="EMBL" id="KAK5111974.1"/>
    </source>
</evidence>
<feature type="region of interest" description="Disordered" evidence="1">
    <location>
        <begin position="225"/>
        <end position="294"/>
    </location>
</feature>
<evidence type="ECO:0000256" key="1">
    <source>
        <dbReference type="SAM" id="MobiDB-lite"/>
    </source>
</evidence>
<reference evidence="2" key="1">
    <citation type="submission" date="2023-08" db="EMBL/GenBank/DDBJ databases">
        <title>Black Yeasts Isolated from many extreme environments.</title>
        <authorList>
            <person name="Coleine C."/>
            <person name="Stajich J.E."/>
            <person name="Selbmann L."/>
        </authorList>
    </citation>
    <scope>NUCLEOTIDE SEQUENCE</scope>
    <source>
        <strain evidence="2">CCFEE 5401</strain>
    </source>
</reference>
<accession>A0AAN7TFD5</accession>
<evidence type="ECO:0000313" key="3">
    <source>
        <dbReference type="Proteomes" id="UP001310890"/>
    </source>
</evidence>
<dbReference type="EMBL" id="JAVRRL010000034">
    <property type="protein sequence ID" value="KAK5111974.1"/>
    <property type="molecule type" value="Genomic_DNA"/>
</dbReference>
<comment type="caution">
    <text evidence="2">The sequence shown here is derived from an EMBL/GenBank/DDBJ whole genome shotgun (WGS) entry which is preliminary data.</text>
</comment>
<protein>
    <recommendedName>
        <fullName evidence="4">Glycine zipper domain-containing protein</fullName>
    </recommendedName>
</protein>
<feature type="compositionally biased region" description="Basic and acidic residues" evidence="1">
    <location>
        <begin position="283"/>
        <end position="294"/>
    </location>
</feature>
<organism evidence="2 3">
    <name type="scientific">Meristemomyces frigidus</name>
    <dbReference type="NCBI Taxonomy" id="1508187"/>
    <lineage>
        <taxon>Eukaryota</taxon>
        <taxon>Fungi</taxon>
        <taxon>Dikarya</taxon>
        <taxon>Ascomycota</taxon>
        <taxon>Pezizomycotina</taxon>
        <taxon>Dothideomycetes</taxon>
        <taxon>Dothideomycetidae</taxon>
        <taxon>Mycosphaerellales</taxon>
        <taxon>Teratosphaeriaceae</taxon>
        <taxon>Meristemomyces</taxon>
    </lineage>
</organism>
<dbReference type="Proteomes" id="UP001310890">
    <property type="component" value="Unassembled WGS sequence"/>
</dbReference>
<sequence length="294" mass="31035">MAAMKNGEMPDKQQLLKTIEDKAPNGPQKEQLREAVKSNQKKIPNQEQLLKTLNDKGLSVPDREQLMATVNNKGLDGEQKQQLMEQLQDKSKGVPEADQLMQALAAQQQANGLLQRALNLKDMALKCFNPVERQRLVQEAYDKELEANGHSKWAKRLTSGPWQVGMGGAGIGGGVGMGIGTVVGTLVGGVAAVPTTALGGLVGAGVGGITGPLVKLDQTKAKEVAEREKGKGKSEGEIAEAAGREAAGEEVEGVGKDTMGEGGSAGTEATSRPSSRARRKPKKLEIRSGKESQP</sequence>
<feature type="compositionally biased region" description="Basic and acidic residues" evidence="1">
    <location>
        <begin position="225"/>
        <end position="259"/>
    </location>
</feature>
<dbReference type="AlphaFoldDB" id="A0AAN7TFD5"/>
<evidence type="ECO:0008006" key="4">
    <source>
        <dbReference type="Google" id="ProtNLM"/>
    </source>
</evidence>